<gene>
    <name evidence="18" type="ORF">RYX45_03710</name>
</gene>
<dbReference type="PANTHER" id="PTHR12213:SF0">
    <property type="entry name" value="CORRINOID ADENOSYLTRANSFERASE MMAB"/>
    <property type="match status" value="1"/>
</dbReference>
<keyword evidence="7 15" id="KW-0808">Transferase</keyword>
<evidence type="ECO:0000256" key="11">
    <source>
        <dbReference type="ARBA" id="ARBA00033334"/>
    </source>
</evidence>
<dbReference type="GO" id="GO:0005524">
    <property type="term" value="F:ATP binding"/>
    <property type="evidence" value="ECO:0007669"/>
    <property type="project" value="UniProtKB-UniRule"/>
</dbReference>
<keyword evidence="9 15" id="KW-0067">ATP-binding</keyword>
<protein>
    <recommendedName>
        <fullName evidence="5 15">Corrinoid adenosyltransferase</fullName>
        <ecNumber evidence="4 15">2.5.1.17</ecNumber>
    </recommendedName>
    <alternativeName>
        <fullName evidence="10 15">Cob(II)alamin adenosyltransferase</fullName>
    </alternativeName>
    <alternativeName>
        <fullName evidence="12 15">Cob(II)yrinic acid a,c-diamide adenosyltransferase</fullName>
    </alternativeName>
    <alternativeName>
        <fullName evidence="11 15">Cobinamide/cobalamin adenosyltransferase</fullName>
    </alternativeName>
</protein>
<name>A0AAJ2NKH6_ALKPS</name>
<evidence type="ECO:0000256" key="13">
    <source>
        <dbReference type="ARBA" id="ARBA00048555"/>
    </source>
</evidence>
<keyword evidence="6 15" id="KW-0169">Cobalamin biosynthesis</keyword>
<feature type="coiled-coil region" evidence="16">
    <location>
        <begin position="84"/>
        <end position="111"/>
    </location>
</feature>
<dbReference type="InterPro" id="IPR016030">
    <property type="entry name" value="CblAdoTrfase-like"/>
</dbReference>
<dbReference type="FunFam" id="1.20.1200.10:FF:000001">
    <property type="entry name" value="Cob(I)yrinic acid a,c-diamide adenosyltransferase"/>
    <property type="match status" value="1"/>
</dbReference>
<organism evidence="18 19">
    <name type="scientific">Alkalihalophilus pseudofirmus</name>
    <name type="common">Bacillus pseudofirmus</name>
    <dbReference type="NCBI Taxonomy" id="79885"/>
    <lineage>
        <taxon>Bacteria</taxon>
        <taxon>Bacillati</taxon>
        <taxon>Bacillota</taxon>
        <taxon>Bacilli</taxon>
        <taxon>Bacillales</taxon>
        <taxon>Bacillaceae</taxon>
        <taxon>Alkalihalophilus</taxon>
    </lineage>
</organism>
<dbReference type="AlphaFoldDB" id="A0AAJ2NKH6"/>
<evidence type="ECO:0000313" key="19">
    <source>
        <dbReference type="Proteomes" id="UP001285636"/>
    </source>
</evidence>
<dbReference type="Gene3D" id="1.20.1200.10">
    <property type="entry name" value="Cobalamin adenosyltransferase-like"/>
    <property type="match status" value="1"/>
</dbReference>
<dbReference type="SUPFAM" id="SSF89028">
    <property type="entry name" value="Cobalamin adenosyltransferase-like"/>
    <property type="match status" value="1"/>
</dbReference>
<accession>A0AAJ2NKH6</accession>
<evidence type="ECO:0000256" key="16">
    <source>
        <dbReference type="SAM" id="Coils"/>
    </source>
</evidence>
<evidence type="ECO:0000256" key="2">
    <source>
        <dbReference type="ARBA" id="ARBA00007487"/>
    </source>
</evidence>
<evidence type="ECO:0000313" key="18">
    <source>
        <dbReference type="EMBL" id="MDV2884271.1"/>
    </source>
</evidence>
<dbReference type="NCBIfam" id="TIGR00636">
    <property type="entry name" value="PduO_Nterm"/>
    <property type="match status" value="1"/>
</dbReference>
<comment type="catalytic activity">
    <reaction evidence="13 15">
        <text>2 cob(II)yrinate a,c diamide + reduced [electron-transfer flavoprotein] + 2 ATP = 2 adenosylcob(III)yrinate a,c-diamide + 2 triphosphate + oxidized [electron-transfer flavoprotein] + 3 H(+)</text>
        <dbReference type="Rhea" id="RHEA:11528"/>
        <dbReference type="Rhea" id="RHEA-COMP:10685"/>
        <dbReference type="Rhea" id="RHEA-COMP:10686"/>
        <dbReference type="ChEBI" id="CHEBI:15378"/>
        <dbReference type="ChEBI" id="CHEBI:18036"/>
        <dbReference type="ChEBI" id="CHEBI:30616"/>
        <dbReference type="ChEBI" id="CHEBI:57692"/>
        <dbReference type="ChEBI" id="CHEBI:58307"/>
        <dbReference type="ChEBI" id="CHEBI:58503"/>
        <dbReference type="ChEBI" id="CHEBI:58537"/>
        <dbReference type="EC" id="2.5.1.17"/>
    </reaction>
</comment>
<sequence>MKLYTRTGDEGKTSVIGGRLFKDDIRVEAYGTTDELNSFIGQAVTQLDQELFADIVGELEKIQHELFDCGGDLAMVKVSDDRPYKAKQEIVDFLEERIDEYIKEAPELERFILPGGSPAAATLHICRTVTRRAERLTTRLQQESQTNPIVLKYLNRLSDYFFAVARVVNARLNVRDVEYERSALVFRNGKRKEDKRDTK</sequence>
<dbReference type="EMBL" id="JAWJAY010000001">
    <property type="protein sequence ID" value="MDV2884271.1"/>
    <property type="molecule type" value="Genomic_DNA"/>
</dbReference>
<evidence type="ECO:0000256" key="14">
    <source>
        <dbReference type="ARBA" id="ARBA00048692"/>
    </source>
</evidence>
<evidence type="ECO:0000256" key="5">
    <source>
        <dbReference type="ARBA" id="ARBA00020963"/>
    </source>
</evidence>
<dbReference type="Proteomes" id="UP001285636">
    <property type="component" value="Unassembled WGS sequence"/>
</dbReference>
<comment type="caution">
    <text evidence="18">The sequence shown here is derived from an EMBL/GenBank/DDBJ whole genome shotgun (WGS) entry which is preliminary data.</text>
</comment>
<proteinExistence type="inferred from homology"/>
<reference evidence="18" key="1">
    <citation type="submission" date="2023-10" db="EMBL/GenBank/DDBJ databases">
        <title>Screening of Alkalihalophilus pseudofirmusBZ-TG-HK211 and Its Alleviation of Salt Stress on Rapeseed Growth.</title>
        <authorList>
            <person name="Zhao B."/>
            <person name="Guo T."/>
        </authorList>
    </citation>
    <scope>NUCLEOTIDE SEQUENCE</scope>
    <source>
        <strain evidence="18">BZ-TG-HK211</strain>
    </source>
</reference>
<evidence type="ECO:0000256" key="4">
    <source>
        <dbReference type="ARBA" id="ARBA00012454"/>
    </source>
</evidence>
<evidence type="ECO:0000256" key="15">
    <source>
        <dbReference type="RuleBase" id="RU366026"/>
    </source>
</evidence>
<comment type="similarity">
    <text evidence="2 15">Belongs to the Cob(I)alamin adenosyltransferase family.</text>
</comment>
<dbReference type="InterPro" id="IPR036451">
    <property type="entry name" value="CblAdoTrfase-like_sf"/>
</dbReference>
<dbReference type="GO" id="GO:0008817">
    <property type="term" value="F:corrinoid adenosyltransferase activity"/>
    <property type="evidence" value="ECO:0007669"/>
    <property type="project" value="UniProtKB-UniRule"/>
</dbReference>
<keyword evidence="8 15" id="KW-0547">Nucleotide-binding</keyword>
<dbReference type="Pfam" id="PF01923">
    <property type="entry name" value="Cob_adeno_trans"/>
    <property type="match status" value="1"/>
</dbReference>
<evidence type="ECO:0000256" key="10">
    <source>
        <dbReference type="ARBA" id="ARBA00031529"/>
    </source>
</evidence>
<comment type="subunit">
    <text evidence="3">Homotrimer.</text>
</comment>
<evidence type="ECO:0000256" key="6">
    <source>
        <dbReference type="ARBA" id="ARBA00022573"/>
    </source>
</evidence>
<dbReference type="GO" id="GO:0009236">
    <property type="term" value="P:cobalamin biosynthetic process"/>
    <property type="evidence" value="ECO:0007669"/>
    <property type="project" value="UniProtKB-UniRule"/>
</dbReference>
<dbReference type="PANTHER" id="PTHR12213">
    <property type="entry name" value="CORRINOID ADENOSYLTRANSFERASE"/>
    <property type="match status" value="1"/>
</dbReference>
<evidence type="ECO:0000256" key="8">
    <source>
        <dbReference type="ARBA" id="ARBA00022741"/>
    </source>
</evidence>
<feature type="domain" description="Cobalamin adenosyltransferase-like" evidence="17">
    <location>
        <begin position="3"/>
        <end position="168"/>
    </location>
</feature>
<evidence type="ECO:0000256" key="3">
    <source>
        <dbReference type="ARBA" id="ARBA00011233"/>
    </source>
</evidence>
<evidence type="ECO:0000256" key="1">
    <source>
        <dbReference type="ARBA" id="ARBA00005121"/>
    </source>
</evidence>
<evidence type="ECO:0000256" key="12">
    <source>
        <dbReference type="ARBA" id="ARBA00033354"/>
    </source>
</evidence>
<evidence type="ECO:0000256" key="7">
    <source>
        <dbReference type="ARBA" id="ARBA00022679"/>
    </source>
</evidence>
<dbReference type="EC" id="2.5.1.17" evidence="4 15"/>
<dbReference type="RefSeq" id="WP_012958439.1">
    <property type="nucleotide sequence ID" value="NZ_CP144224.1"/>
</dbReference>
<keyword evidence="16" id="KW-0175">Coiled coil</keyword>
<comment type="pathway">
    <text evidence="1 15">Cofactor biosynthesis; adenosylcobalamin biosynthesis; adenosylcobalamin from cob(II)yrinate a,c-diamide: step 2/7.</text>
</comment>
<dbReference type="InterPro" id="IPR029499">
    <property type="entry name" value="PduO-typ"/>
</dbReference>
<evidence type="ECO:0000259" key="17">
    <source>
        <dbReference type="Pfam" id="PF01923"/>
    </source>
</evidence>
<evidence type="ECO:0000256" key="9">
    <source>
        <dbReference type="ARBA" id="ARBA00022840"/>
    </source>
</evidence>
<comment type="catalytic activity">
    <reaction evidence="14 15">
        <text>2 cob(II)alamin + reduced [electron-transfer flavoprotein] + 2 ATP = 2 adenosylcob(III)alamin + 2 triphosphate + oxidized [electron-transfer flavoprotein] + 3 H(+)</text>
        <dbReference type="Rhea" id="RHEA:28671"/>
        <dbReference type="Rhea" id="RHEA-COMP:10685"/>
        <dbReference type="Rhea" id="RHEA-COMP:10686"/>
        <dbReference type="ChEBI" id="CHEBI:15378"/>
        <dbReference type="ChEBI" id="CHEBI:16304"/>
        <dbReference type="ChEBI" id="CHEBI:18036"/>
        <dbReference type="ChEBI" id="CHEBI:18408"/>
        <dbReference type="ChEBI" id="CHEBI:30616"/>
        <dbReference type="ChEBI" id="CHEBI:57692"/>
        <dbReference type="ChEBI" id="CHEBI:58307"/>
        <dbReference type="EC" id="2.5.1.17"/>
    </reaction>
</comment>